<accession>A0A9D3WJF4</accession>
<sequence>MQPIRTYIKQVQSECTNSTRILIKLKDKMSQLRSMMGHIKRQIGSDIPNNMEYNPQKEGKELVKPKAFWSGKVLRNPKIPTPKVYL</sequence>
<proteinExistence type="predicted"/>
<name>A0A9D3WJF4_9ROSI</name>
<dbReference type="OrthoDB" id="10473256at2759"/>
<comment type="caution">
    <text evidence="1">The sequence shown here is derived from an EMBL/GenBank/DDBJ whole genome shotgun (WGS) entry which is preliminary data.</text>
</comment>
<organism evidence="1 2">
    <name type="scientific">Gossypium stocksii</name>
    <dbReference type="NCBI Taxonomy" id="47602"/>
    <lineage>
        <taxon>Eukaryota</taxon>
        <taxon>Viridiplantae</taxon>
        <taxon>Streptophyta</taxon>
        <taxon>Embryophyta</taxon>
        <taxon>Tracheophyta</taxon>
        <taxon>Spermatophyta</taxon>
        <taxon>Magnoliopsida</taxon>
        <taxon>eudicotyledons</taxon>
        <taxon>Gunneridae</taxon>
        <taxon>Pentapetalae</taxon>
        <taxon>rosids</taxon>
        <taxon>malvids</taxon>
        <taxon>Malvales</taxon>
        <taxon>Malvaceae</taxon>
        <taxon>Malvoideae</taxon>
        <taxon>Gossypium</taxon>
    </lineage>
</organism>
<keyword evidence="2" id="KW-1185">Reference proteome</keyword>
<evidence type="ECO:0000313" key="1">
    <source>
        <dbReference type="EMBL" id="KAH1129433.1"/>
    </source>
</evidence>
<gene>
    <name evidence="1" type="ORF">J1N35_000811</name>
</gene>
<dbReference type="EMBL" id="JAIQCV010000001">
    <property type="protein sequence ID" value="KAH1129433.1"/>
    <property type="molecule type" value="Genomic_DNA"/>
</dbReference>
<protein>
    <submittedName>
        <fullName evidence="1">Uncharacterized protein</fullName>
    </submittedName>
</protein>
<reference evidence="1 2" key="1">
    <citation type="journal article" date="2021" name="Plant Biotechnol. J.">
        <title>Multi-omics assisted identification of the key and species-specific regulatory components of drought-tolerant mechanisms in Gossypium stocksii.</title>
        <authorList>
            <person name="Yu D."/>
            <person name="Ke L."/>
            <person name="Zhang D."/>
            <person name="Wu Y."/>
            <person name="Sun Y."/>
            <person name="Mei J."/>
            <person name="Sun J."/>
            <person name="Sun Y."/>
        </authorList>
    </citation>
    <scope>NUCLEOTIDE SEQUENCE [LARGE SCALE GENOMIC DNA]</scope>
    <source>
        <strain evidence="2">cv. E1</strain>
        <tissue evidence="1">Leaf</tissue>
    </source>
</reference>
<dbReference type="AlphaFoldDB" id="A0A9D3WJF4"/>
<dbReference type="Proteomes" id="UP000828251">
    <property type="component" value="Unassembled WGS sequence"/>
</dbReference>
<evidence type="ECO:0000313" key="2">
    <source>
        <dbReference type="Proteomes" id="UP000828251"/>
    </source>
</evidence>